<dbReference type="GeneID" id="91005419"/>
<dbReference type="Pfam" id="PF01055">
    <property type="entry name" value="Glyco_hydro_31_2nd"/>
    <property type="match status" value="1"/>
</dbReference>
<comment type="similarity">
    <text evidence="1 2">Belongs to the glycosyl hydrolase 31 family.</text>
</comment>
<feature type="domain" description="DUF5110" evidence="7">
    <location>
        <begin position="741"/>
        <end position="784"/>
    </location>
</feature>
<feature type="domain" description="Glycosyl hydrolase family 31 C-terminal" evidence="8">
    <location>
        <begin position="637"/>
        <end position="723"/>
    </location>
</feature>
<comment type="caution">
    <text evidence="9">The sequence shown here is derived from an EMBL/GenBank/DDBJ whole genome shotgun (WGS) entry which is preliminary data.</text>
</comment>
<dbReference type="Proteomes" id="UP000244013">
    <property type="component" value="Unassembled WGS sequence"/>
</dbReference>
<dbReference type="Pfam" id="PF13802">
    <property type="entry name" value="Gal_mutarotas_2"/>
    <property type="match status" value="1"/>
</dbReference>
<feature type="domain" description="Glycoside hydrolase family 31 TIM barrel" evidence="5">
    <location>
        <begin position="288"/>
        <end position="628"/>
    </location>
</feature>
<proteinExistence type="inferred from homology"/>
<evidence type="ECO:0000256" key="3">
    <source>
        <dbReference type="SAM" id="MobiDB-lite"/>
    </source>
</evidence>
<feature type="domain" description="Glycoside hydrolase family 31 N-terminal" evidence="6">
    <location>
        <begin position="65"/>
        <end position="244"/>
    </location>
</feature>
<dbReference type="Pfam" id="PF17137">
    <property type="entry name" value="DUF5110"/>
    <property type="match status" value="1"/>
</dbReference>
<keyword evidence="2" id="KW-0326">Glycosidase</keyword>
<keyword evidence="4" id="KW-1133">Transmembrane helix</keyword>
<dbReference type="InterPro" id="IPR033403">
    <property type="entry name" value="DUF5110"/>
</dbReference>
<sequence>MHIAPARVVTQPSDQSGKTSRLDRSSRGWSSRLVARLAIGVALATLGTTAFAAPIATVDRNGSLVSVEAYAPNIVRVTIATDRRQVDAPPGDGPNAKPDAAGWTHRNDTGADVFTSAALSLSVDAKPWPKAPSQMERYFAPSLPPVSVTIRKPDGSMLTQMTGWEMAPHTVNGEKTFRVGASFASPADEHYYGLGQNQEGKLDLRGRTIDCRHNYDAPAGETVCVPFMVTNKGYGIVWDNPSSTIVSPGLHSATHWQSEVGERVSFFIITGATTDEIYAGYATLTGTTPLPPKAAFGLIQSKARYETEKELLDVANGYRSRGLPLDIMVLDWFYWSRMGQLDIDRTYFPDPKGMNDKLKSMGMHSIISVWPRFEKESRYFDLLSSKGWLLKDKDGNVVDGLPIRSDRAGALLDSTNPDARHWFWDRIRDNIASQGFDWFWLDETEPDLVPDGSFYSIGSGDRYHNVFPLLHTMSVADGSAKDRPTMRNLILSRAAYLGAQRNGGLFWSSDIKSTWEALHRQVPAGLGFTASGMAYWGSDIGGWQWPNGPKATRPVLLDPAGATAMAPDYADYPELFTRWFGYSVFTPTLRIHGQRPATAIWQYGTAAEPVLANFLKLRYSLMPYIYSLGRHTYESNAPMMRALFMDFPNDPNVADMGDEYMFGPAFLVAPVTEQGKTSRQVYLPAGAEWYEYWTNQRFTGGQTVTANAPIDKIPLFVRAGSIIPMGVQVPSTATAQSLESIRVYPGADANFALYDDDGVTNDYRTKGGRKAVLRWDDKTRRLTASGKLPTGQDAASLVQIVAAK</sequence>
<dbReference type="Pfam" id="PF21365">
    <property type="entry name" value="Glyco_hydro_31_3rd"/>
    <property type="match status" value="1"/>
</dbReference>
<dbReference type="GO" id="GO:0030246">
    <property type="term" value="F:carbohydrate binding"/>
    <property type="evidence" value="ECO:0007669"/>
    <property type="project" value="InterPro"/>
</dbReference>
<dbReference type="InterPro" id="IPR051816">
    <property type="entry name" value="Glycosyl_Hydrolase_31"/>
</dbReference>
<dbReference type="EMBL" id="QAYE01000003">
    <property type="protein sequence ID" value="PTW47337.1"/>
    <property type="molecule type" value="Genomic_DNA"/>
</dbReference>
<dbReference type="InterPro" id="IPR025887">
    <property type="entry name" value="Glyco_hydro_31_N_dom"/>
</dbReference>
<dbReference type="Gene3D" id="2.60.40.1180">
    <property type="entry name" value="Golgi alpha-mannosidase II"/>
    <property type="match status" value="2"/>
</dbReference>
<dbReference type="OrthoDB" id="176168at2"/>
<dbReference type="InterPro" id="IPR000322">
    <property type="entry name" value="Glyco_hydro_31_TIM"/>
</dbReference>
<dbReference type="CDD" id="cd06591">
    <property type="entry name" value="GH31_xylosidase_XylS"/>
    <property type="match status" value="1"/>
</dbReference>
<keyword evidence="2 9" id="KW-0378">Hydrolase</keyword>
<evidence type="ECO:0000313" key="10">
    <source>
        <dbReference type="Proteomes" id="UP000244013"/>
    </source>
</evidence>
<evidence type="ECO:0000313" key="9">
    <source>
        <dbReference type="EMBL" id="PTW47337.1"/>
    </source>
</evidence>
<feature type="region of interest" description="Disordered" evidence="3">
    <location>
        <begin position="1"/>
        <end position="25"/>
    </location>
</feature>
<evidence type="ECO:0000259" key="5">
    <source>
        <dbReference type="Pfam" id="PF01055"/>
    </source>
</evidence>
<dbReference type="InterPro" id="IPR013780">
    <property type="entry name" value="Glyco_hydro_b"/>
</dbReference>
<dbReference type="PANTHER" id="PTHR43863:SF2">
    <property type="entry name" value="MALTASE-GLUCOAMYLASE"/>
    <property type="match status" value="1"/>
</dbReference>
<dbReference type="SUPFAM" id="SSF51445">
    <property type="entry name" value="(Trans)glycosidases"/>
    <property type="match status" value="1"/>
</dbReference>
<feature type="transmembrane region" description="Helical" evidence="4">
    <location>
        <begin position="33"/>
        <end position="56"/>
    </location>
</feature>
<dbReference type="SUPFAM" id="SSF51011">
    <property type="entry name" value="Glycosyl hydrolase domain"/>
    <property type="match status" value="1"/>
</dbReference>
<feature type="compositionally biased region" description="Polar residues" evidence="3">
    <location>
        <begin position="10"/>
        <end position="19"/>
    </location>
</feature>
<dbReference type="PANTHER" id="PTHR43863">
    <property type="entry name" value="HYDROLASE, PUTATIVE (AFU_ORTHOLOGUE AFUA_1G03140)-RELATED"/>
    <property type="match status" value="1"/>
</dbReference>
<protein>
    <submittedName>
        <fullName evidence="9">Alpha-D-xyloside xylohydrolase</fullName>
    </submittedName>
</protein>
<evidence type="ECO:0000256" key="4">
    <source>
        <dbReference type="SAM" id="Phobius"/>
    </source>
</evidence>
<reference evidence="9 10" key="1">
    <citation type="submission" date="2018-04" db="EMBL/GenBank/DDBJ databases">
        <title>Genomic Encyclopedia of Type Strains, Phase III (KMG-III): the genomes of soil and plant-associated and newly described type strains.</title>
        <authorList>
            <person name="Whitman W."/>
        </authorList>
    </citation>
    <scope>NUCLEOTIDE SEQUENCE [LARGE SCALE GENOMIC DNA]</scope>
    <source>
        <strain evidence="9 10">MA-olki</strain>
    </source>
</reference>
<dbReference type="CDD" id="cd14752">
    <property type="entry name" value="GH31_N"/>
    <property type="match status" value="1"/>
</dbReference>
<evidence type="ECO:0000256" key="1">
    <source>
        <dbReference type="ARBA" id="ARBA00007806"/>
    </source>
</evidence>
<gene>
    <name evidence="9" type="ORF">C8J25_10352</name>
</gene>
<dbReference type="GO" id="GO:0004553">
    <property type="term" value="F:hydrolase activity, hydrolyzing O-glycosyl compounds"/>
    <property type="evidence" value="ECO:0007669"/>
    <property type="project" value="InterPro"/>
</dbReference>
<dbReference type="SUPFAM" id="SSF74650">
    <property type="entry name" value="Galactose mutarotase-like"/>
    <property type="match status" value="1"/>
</dbReference>
<name>A0A2T5U768_9SPHN</name>
<evidence type="ECO:0000259" key="8">
    <source>
        <dbReference type="Pfam" id="PF21365"/>
    </source>
</evidence>
<organism evidence="9 10">
    <name type="scientific">Sphingomonas faeni</name>
    <dbReference type="NCBI Taxonomy" id="185950"/>
    <lineage>
        <taxon>Bacteria</taxon>
        <taxon>Pseudomonadati</taxon>
        <taxon>Pseudomonadota</taxon>
        <taxon>Alphaproteobacteria</taxon>
        <taxon>Sphingomonadales</taxon>
        <taxon>Sphingomonadaceae</taxon>
        <taxon>Sphingomonas</taxon>
    </lineage>
</organism>
<dbReference type="GO" id="GO:0005975">
    <property type="term" value="P:carbohydrate metabolic process"/>
    <property type="evidence" value="ECO:0007669"/>
    <property type="project" value="InterPro"/>
</dbReference>
<dbReference type="InterPro" id="IPR011013">
    <property type="entry name" value="Gal_mutarotase_sf_dom"/>
</dbReference>
<dbReference type="InterPro" id="IPR048395">
    <property type="entry name" value="Glyco_hydro_31_C"/>
</dbReference>
<keyword evidence="4" id="KW-0472">Membrane</keyword>
<dbReference type="AlphaFoldDB" id="A0A2T5U768"/>
<evidence type="ECO:0000256" key="2">
    <source>
        <dbReference type="RuleBase" id="RU361185"/>
    </source>
</evidence>
<dbReference type="Gene3D" id="3.20.20.80">
    <property type="entry name" value="Glycosidases"/>
    <property type="match status" value="1"/>
</dbReference>
<keyword evidence="4" id="KW-0812">Transmembrane</keyword>
<dbReference type="RefSeq" id="WP_107953539.1">
    <property type="nucleotide sequence ID" value="NZ_QAYE01000003.1"/>
</dbReference>
<dbReference type="InterPro" id="IPR017853">
    <property type="entry name" value="GH"/>
</dbReference>
<evidence type="ECO:0000259" key="6">
    <source>
        <dbReference type="Pfam" id="PF13802"/>
    </source>
</evidence>
<dbReference type="Gene3D" id="2.60.40.1760">
    <property type="entry name" value="glycosyl hydrolase (family 31)"/>
    <property type="match status" value="1"/>
</dbReference>
<evidence type="ECO:0000259" key="7">
    <source>
        <dbReference type="Pfam" id="PF17137"/>
    </source>
</evidence>
<accession>A0A2T5U768</accession>